<sequence>MMPHNFHAIAWLKSADAISPRRHHGGIADRAWLREHLGRFPDRQYGLVGRYELTTLGQGR</sequence>
<dbReference type="EMBL" id="JBEYBR010000043">
    <property type="protein sequence ID" value="MEU2123644.1"/>
    <property type="molecule type" value="Genomic_DNA"/>
</dbReference>
<organism evidence="1 2">
    <name type="scientific">Nocardia niwae</name>
    <dbReference type="NCBI Taxonomy" id="626084"/>
    <lineage>
        <taxon>Bacteria</taxon>
        <taxon>Bacillati</taxon>
        <taxon>Actinomycetota</taxon>
        <taxon>Actinomycetes</taxon>
        <taxon>Mycobacteriales</taxon>
        <taxon>Nocardiaceae</taxon>
        <taxon>Nocardia</taxon>
    </lineage>
</organism>
<protein>
    <submittedName>
        <fullName evidence="1">Uncharacterized protein</fullName>
    </submittedName>
</protein>
<dbReference type="RefSeq" id="WP_063018293.1">
    <property type="nucleotide sequence ID" value="NZ_JBEYBM010000001.1"/>
</dbReference>
<name>A0ABV2XCM0_9NOCA</name>
<proteinExistence type="predicted"/>
<gene>
    <name evidence="1" type="ORF">ABZ507_17670</name>
</gene>
<comment type="caution">
    <text evidence="1">The sequence shown here is derived from an EMBL/GenBank/DDBJ whole genome shotgun (WGS) entry which is preliminary data.</text>
</comment>
<keyword evidence="2" id="KW-1185">Reference proteome</keyword>
<accession>A0ABV2XCM0</accession>
<evidence type="ECO:0000313" key="1">
    <source>
        <dbReference type="EMBL" id="MEU2123644.1"/>
    </source>
</evidence>
<dbReference type="Proteomes" id="UP001550535">
    <property type="component" value="Unassembled WGS sequence"/>
</dbReference>
<reference evidence="1 2" key="1">
    <citation type="submission" date="2024-06" db="EMBL/GenBank/DDBJ databases">
        <title>The Natural Products Discovery Center: Release of the First 8490 Sequenced Strains for Exploring Actinobacteria Biosynthetic Diversity.</title>
        <authorList>
            <person name="Kalkreuter E."/>
            <person name="Kautsar S.A."/>
            <person name="Yang D."/>
            <person name="Bader C.D."/>
            <person name="Teijaro C.N."/>
            <person name="Fluegel L."/>
            <person name="Davis C.M."/>
            <person name="Simpson J.R."/>
            <person name="Lauterbach L."/>
            <person name="Steele A.D."/>
            <person name="Gui C."/>
            <person name="Meng S."/>
            <person name="Li G."/>
            <person name="Viehrig K."/>
            <person name="Ye F."/>
            <person name="Su P."/>
            <person name="Kiefer A.F."/>
            <person name="Nichols A."/>
            <person name="Cepeda A.J."/>
            <person name="Yan W."/>
            <person name="Fan B."/>
            <person name="Jiang Y."/>
            <person name="Adhikari A."/>
            <person name="Zheng C.-J."/>
            <person name="Schuster L."/>
            <person name="Cowan T.M."/>
            <person name="Smanski M.J."/>
            <person name="Chevrette M.G."/>
            <person name="De Carvalho L.P.S."/>
            <person name="Shen B."/>
        </authorList>
    </citation>
    <scope>NUCLEOTIDE SEQUENCE [LARGE SCALE GENOMIC DNA]</scope>
    <source>
        <strain evidence="1 2">NPDC019434</strain>
    </source>
</reference>
<evidence type="ECO:0000313" key="2">
    <source>
        <dbReference type="Proteomes" id="UP001550535"/>
    </source>
</evidence>